<reference evidence="10" key="1">
    <citation type="submission" date="2021-05" db="EMBL/GenBank/DDBJ databases">
        <authorList>
            <person name="Kaiqin L."/>
            <person name="Jian G."/>
        </authorList>
    </citation>
    <scope>NUCLEOTIDE SEQUENCE</scope>
    <source>
        <strain evidence="10">HDS5</strain>
    </source>
</reference>
<protein>
    <recommendedName>
        <fullName evidence="8">CRISPR-associated endonuclease Cas1</fullName>
        <ecNumber evidence="8">3.1.-.-</ecNumber>
    </recommendedName>
</protein>
<dbReference type="InterPro" id="IPR042206">
    <property type="entry name" value="CRISPR-assoc_Cas1_C"/>
</dbReference>
<comment type="function">
    <text evidence="8">CRISPR (clustered regularly interspaced short palindromic repeat), is an adaptive immune system that provides protection against mobile genetic elements (viruses, transposable elements and conjugative plasmids). CRISPR clusters contain spacers, sequences complementary to antecedent mobile elements, and target invading nucleic acids. CRISPR clusters are transcribed and processed into CRISPR RNA (crRNA). Acts as a dsDNA endonuclease. Involved in the integration of spacer DNA into the CRISPR cassette.</text>
</comment>
<feature type="region of interest" description="Disordered" evidence="9">
    <location>
        <begin position="289"/>
        <end position="314"/>
    </location>
</feature>
<dbReference type="KEGG" id="nec:KGD82_17590"/>
<evidence type="ECO:0000256" key="8">
    <source>
        <dbReference type="HAMAP-Rule" id="MF_01470"/>
    </source>
</evidence>
<comment type="cofactor">
    <cofactor evidence="8">
        <name>Mg(2+)</name>
        <dbReference type="ChEBI" id="CHEBI:18420"/>
    </cofactor>
    <cofactor evidence="8">
        <name>Mn(2+)</name>
        <dbReference type="ChEBI" id="CHEBI:29035"/>
    </cofactor>
</comment>
<dbReference type="GO" id="GO:0016787">
    <property type="term" value="F:hydrolase activity"/>
    <property type="evidence" value="ECO:0007669"/>
    <property type="project" value="UniProtKB-KW"/>
</dbReference>
<feature type="binding site" evidence="8">
    <location>
        <position position="214"/>
    </location>
    <ligand>
        <name>Mn(2+)</name>
        <dbReference type="ChEBI" id="CHEBI:29035"/>
    </ligand>
</feature>
<proteinExistence type="inferred from homology"/>
<feature type="binding site" evidence="8">
    <location>
        <position position="227"/>
    </location>
    <ligand>
        <name>Mn(2+)</name>
        <dbReference type="ChEBI" id="CHEBI:29035"/>
    </ligand>
</feature>
<evidence type="ECO:0000256" key="5">
    <source>
        <dbReference type="ARBA" id="ARBA00022842"/>
    </source>
</evidence>
<dbReference type="Gene3D" id="3.100.10.20">
    <property type="entry name" value="CRISPR-associated endonuclease Cas1, N-terminal domain"/>
    <property type="match status" value="1"/>
</dbReference>
<dbReference type="GO" id="GO:0043571">
    <property type="term" value="P:maintenance of CRISPR repeat elements"/>
    <property type="evidence" value="ECO:0007669"/>
    <property type="project" value="UniProtKB-UniRule"/>
</dbReference>
<evidence type="ECO:0000256" key="4">
    <source>
        <dbReference type="ARBA" id="ARBA00022801"/>
    </source>
</evidence>
<keyword evidence="11" id="KW-1185">Reference proteome</keyword>
<dbReference type="GO" id="GO:0046872">
    <property type="term" value="F:metal ion binding"/>
    <property type="evidence" value="ECO:0007669"/>
    <property type="project" value="UniProtKB-UniRule"/>
</dbReference>
<dbReference type="InterPro" id="IPR019851">
    <property type="entry name" value="CRISPR-assoc_Cas1_ECOLI"/>
</dbReference>
<dbReference type="PANTHER" id="PTHR34353:SF3">
    <property type="entry name" value="CRISPR-ASSOCIATED ENDONUCLEASE CAS1"/>
    <property type="match status" value="1"/>
</dbReference>
<evidence type="ECO:0000256" key="2">
    <source>
        <dbReference type="ARBA" id="ARBA00022723"/>
    </source>
</evidence>
<dbReference type="AlphaFoldDB" id="A0A975L6X9"/>
<keyword evidence="2 8" id="KW-0479">Metal-binding</keyword>
<dbReference type="EC" id="3.1.-.-" evidence="8"/>
<dbReference type="GO" id="GO:0051607">
    <property type="term" value="P:defense response to virus"/>
    <property type="evidence" value="ECO:0007669"/>
    <property type="project" value="UniProtKB-UniRule"/>
</dbReference>
<evidence type="ECO:0000256" key="7">
    <source>
        <dbReference type="ARBA" id="ARBA00023125"/>
    </source>
</evidence>
<dbReference type="InterPro" id="IPR002729">
    <property type="entry name" value="CRISPR-assoc_Cas1"/>
</dbReference>
<dbReference type="InterPro" id="IPR042211">
    <property type="entry name" value="CRISPR-assoc_Cas1_N"/>
</dbReference>
<dbReference type="Proteomes" id="UP000682416">
    <property type="component" value="Chromosome"/>
</dbReference>
<comment type="subunit">
    <text evidence="8">Homodimer, forms a heterotetramer with a Cas2 homodimer.</text>
</comment>
<dbReference type="HAMAP" id="MF_01470">
    <property type="entry name" value="Cas1"/>
    <property type="match status" value="1"/>
</dbReference>
<dbReference type="InterPro" id="IPR050646">
    <property type="entry name" value="Cas1"/>
</dbReference>
<feature type="binding site" evidence="8">
    <location>
        <position position="147"/>
    </location>
    <ligand>
        <name>Mn(2+)</name>
        <dbReference type="ChEBI" id="CHEBI:29035"/>
    </ligand>
</feature>
<name>A0A975L6X9_9ACTN</name>
<gene>
    <name evidence="10" type="primary">cas1e</name>
    <name evidence="8" type="synonym">cas1</name>
    <name evidence="10" type="ORF">KGD82_17590</name>
</gene>
<evidence type="ECO:0000313" key="10">
    <source>
        <dbReference type="EMBL" id="QVJ00509.1"/>
    </source>
</evidence>
<dbReference type="Pfam" id="PF01867">
    <property type="entry name" value="Cas_Cas1"/>
    <property type="match status" value="1"/>
</dbReference>
<keyword evidence="5 8" id="KW-0460">Magnesium</keyword>
<keyword evidence="1 8" id="KW-0540">Nuclease</keyword>
<dbReference type="NCBIfam" id="TIGR03638">
    <property type="entry name" value="cas1_ECOLI"/>
    <property type="match status" value="1"/>
</dbReference>
<keyword evidence="6 8" id="KW-0051">Antiviral defense</keyword>
<sequence>MTTVGRRRTLSPRELTRMSDRVSFVYLERCVVHREDNAITAEDGDGTRYIPGATIGTLLLGPGTTVTQAAMKVLAECGASVVWVGEHGVRFYAAGRGLTTSSRMVEAQAAAWANRQRRLDVARAMYRMRFPDLEVEAFSRQQLLGKESDRVKKCYKAESERTGVTWKGRRYKPGQHDMSDAPNKGITSAAQCLYGVAHTVTVALGCSPGLGFVHSGHDRGFVMDIADLYKVEIGIPVAFDAAAQGDEDVDGVTRKLLRDRINEEGLLDRCVRDVRKLLLGDANFEEPEEDSVGLVGDDGQLLESGRHHPDEVVW</sequence>
<dbReference type="Gene3D" id="1.20.120.920">
    <property type="entry name" value="CRISPR-associated endonuclease Cas1, C-terminal domain"/>
    <property type="match status" value="1"/>
</dbReference>
<keyword evidence="3 8" id="KW-0255">Endonuclease</keyword>
<organism evidence="10 11">
    <name type="scientific">Nocardiopsis eucommiae</name>
    <dbReference type="NCBI Taxonomy" id="2831970"/>
    <lineage>
        <taxon>Bacteria</taxon>
        <taxon>Bacillati</taxon>
        <taxon>Actinomycetota</taxon>
        <taxon>Actinomycetes</taxon>
        <taxon>Streptosporangiales</taxon>
        <taxon>Nocardiopsidaceae</taxon>
        <taxon>Nocardiopsis</taxon>
    </lineage>
</organism>
<comment type="similarity">
    <text evidence="8">Belongs to the CRISPR-associated endonuclease Cas1 family.</text>
</comment>
<evidence type="ECO:0000256" key="3">
    <source>
        <dbReference type="ARBA" id="ARBA00022759"/>
    </source>
</evidence>
<keyword evidence="4 8" id="KW-0378">Hydrolase</keyword>
<evidence type="ECO:0000256" key="1">
    <source>
        <dbReference type="ARBA" id="ARBA00022722"/>
    </source>
</evidence>
<evidence type="ECO:0000256" key="6">
    <source>
        <dbReference type="ARBA" id="ARBA00023118"/>
    </source>
</evidence>
<evidence type="ECO:0000256" key="9">
    <source>
        <dbReference type="SAM" id="MobiDB-lite"/>
    </source>
</evidence>
<dbReference type="EMBL" id="CP074402">
    <property type="protein sequence ID" value="QVJ00509.1"/>
    <property type="molecule type" value="Genomic_DNA"/>
</dbReference>
<keyword evidence="7 8" id="KW-0238">DNA-binding</keyword>
<dbReference type="GO" id="GO:0003677">
    <property type="term" value="F:DNA binding"/>
    <property type="evidence" value="ECO:0007669"/>
    <property type="project" value="UniProtKB-KW"/>
</dbReference>
<dbReference type="GO" id="GO:0004520">
    <property type="term" value="F:DNA endonuclease activity"/>
    <property type="evidence" value="ECO:0007669"/>
    <property type="project" value="InterPro"/>
</dbReference>
<accession>A0A975L6X9</accession>
<evidence type="ECO:0000313" key="11">
    <source>
        <dbReference type="Proteomes" id="UP000682416"/>
    </source>
</evidence>
<dbReference type="PANTHER" id="PTHR34353">
    <property type="entry name" value="CRISPR-ASSOCIATED ENDONUCLEASE CAS1 1"/>
    <property type="match status" value="1"/>
</dbReference>
<feature type="compositionally biased region" description="Basic and acidic residues" evidence="9">
    <location>
        <begin position="304"/>
        <end position="314"/>
    </location>
</feature>
<keyword evidence="8" id="KW-0464">Manganese</keyword>